<feature type="domain" description="Major facilitator superfamily (MFS) profile" evidence="6">
    <location>
        <begin position="7"/>
        <end position="377"/>
    </location>
</feature>
<feature type="transmembrane region" description="Helical" evidence="5">
    <location>
        <begin position="204"/>
        <end position="224"/>
    </location>
</feature>
<dbReference type="InterPro" id="IPR036259">
    <property type="entry name" value="MFS_trans_sf"/>
</dbReference>
<dbReference type="PANTHER" id="PTHR23521:SF3">
    <property type="entry name" value="MFS TRANSPORTER"/>
    <property type="match status" value="1"/>
</dbReference>
<feature type="transmembrane region" description="Helical" evidence="5">
    <location>
        <begin position="39"/>
        <end position="61"/>
    </location>
</feature>
<dbReference type="InterPro" id="IPR047200">
    <property type="entry name" value="MFS_YcaD-like"/>
</dbReference>
<feature type="transmembrane region" description="Helical" evidence="5">
    <location>
        <begin position="289"/>
        <end position="309"/>
    </location>
</feature>
<dbReference type="Proteomes" id="UP000032068">
    <property type="component" value="Unassembled WGS sequence"/>
</dbReference>
<dbReference type="RefSeq" id="WP_042556125.1">
    <property type="nucleotide sequence ID" value="NZ_JXQW01000093.1"/>
</dbReference>
<dbReference type="GO" id="GO:0022857">
    <property type="term" value="F:transmembrane transporter activity"/>
    <property type="evidence" value="ECO:0007669"/>
    <property type="project" value="InterPro"/>
</dbReference>
<keyword evidence="3 5" id="KW-0472">Membrane</keyword>
<dbReference type="GO" id="GO:0005886">
    <property type="term" value="C:plasma membrane"/>
    <property type="evidence" value="ECO:0007669"/>
    <property type="project" value="TreeGrafter"/>
</dbReference>
<name>A0A0D0JY02_9PSED</name>
<feature type="transmembrane region" description="Helical" evidence="5">
    <location>
        <begin position="356"/>
        <end position="373"/>
    </location>
</feature>
<proteinExistence type="predicted"/>
<organism evidence="7 8">
    <name type="scientific">Pseudomonas fulva</name>
    <dbReference type="NCBI Taxonomy" id="47880"/>
    <lineage>
        <taxon>Bacteria</taxon>
        <taxon>Pseudomonadati</taxon>
        <taxon>Pseudomonadota</taxon>
        <taxon>Gammaproteobacteria</taxon>
        <taxon>Pseudomonadales</taxon>
        <taxon>Pseudomonadaceae</taxon>
        <taxon>Pseudomonas</taxon>
    </lineage>
</organism>
<feature type="transmembrane region" description="Helical" evidence="5">
    <location>
        <begin position="236"/>
        <end position="253"/>
    </location>
</feature>
<feature type="region of interest" description="Disordered" evidence="4">
    <location>
        <begin position="428"/>
        <end position="449"/>
    </location>
</feature>
<dbReference type="Pfam" id="PF07690">
    <property type="entry name" value="MFS_1"/>
    <property type="match status" value="1"/>
</dbReference>
<evidence type="ECO:0000256" key="2">
    <source>
        <dbReference type="ARBA" id="ARBA00022989"/>
    </source>
</evidence>
<feature type="transmembrane region" description="Helical" evidence="5">
    <location>
        <begin position="321"/>
        <end position="344"/>
    </location>
</feature>
<dbReference type="SUPFAM" id="SSF103473">
    <property type="entry name" value="MFS general substrate transporter"/>
    <property type="match status" value="1"/>
</dbReference>
<accession>A0A0D0JY02</accession>
<keyword evidence="1 5" id="KW-0812">Transmembrane</keyword>
<dbReference type="Gene3D" id="1.20.1250.20">
    <property type="entry name" value="MFS general substrate transporter like domains"/>
    <property type="match status" value="2"/>
</dbReference>
<dbReference type="AlphaFoldDB" id="A0A0D0JY02"/>
<sequence>MSQLLGMALGPLLGLFIISIGNGFISSLTTLRLDAAGVSATVIGIVSASYFIGLTLGALFNDRLILRIGHIRAYSSFASLTAVSVLLQGLFFDPWAWFVFRLIAGWSILGVFLVVESWMLLAGDQKVRGRLLALYMMALYGSGMLGQLQLGAIDAWGETAPFMVAGLLASLSVLPMGIIPRVTPLVEKVEPLLPQQLIRMTPTGVIGCFGSGIAIAAVYSLLPLYLQRVGMSVSEVGQMMASVILGAMLLQYPVGRWSDQYDRQVVLIALSIFCLAISVAIMVLPSSPLLLMVLLFLLGGGVFAVYPVAVSHAADRAPAGALVRMVQGLLLINSLGSAISPLMISPLMERDGDAGLFMAFSLLNGCLVVLFFWRRKLRPAPQPVAPFEPATPASMVGAELRVTEDLVQGALEHERMEDLSDVVPGVEVAEPVGDPSQGDQVRSGGGLQA</sequence>
<evidence type="ECO:0000256" key="3">
    <source>
        <dbReference type="ARBA" id="ARBA00023136"/>
    </source>
</evidence>
<reference evidence="7 8" key="1">
    <citation type="submission" date="2014-12" db="EMBL/GenBank/DDBJ databases">
        <title>16Stimator: statistical estimation of ribosomal gene copy numbers from draft genome assemblies.</title>
        <authorList>
            <person name="Perisin M.A."/>
            <person name="Vetter M."/>
            <person name="Gilbert J.A."/>
            <person name="Bergelson J."/>
        </authorList>
    </citation>
    <scope>NUCLEOTIDE SEQUENCE [LARGE SCALE GENOMIC DNA]</scope>
    <source>
        <strain evidence="7 8">MEJ086</strain>
    </source>
</reference>
<comment type="caution">
    <text evidence="7">The sequence shown here is derived from an EMBL/GenBank/DDBJ whole genome shotgun (WGS) entry which is preliminary data.</text>
</comment>
<evidence type="ECO:0000256" key="4">
    <source>
        <dbReference type="SAM" id="MobiDB-lite"/>
    </source>
</evidence>
<dbReference type="OrthoDB" id="9810614at2"/>
<dbReference type="EMBL" id="JXQW01000093">
    <property type="protein sequence ID" value="KIP91164.1"/>
    <property type="molecule type" value="Genomic_DNA"/>
</dbReference>
<protein>
    <submittedName>
        <fullName evidence="7">MFS transporter</fullName>
    </submittedName>
</protein>
<keyword evidence="2 5" id="KW-1133">Transmembrane helix</keyword>
<dbReference type="PROSITE" id="PS50850">
    <property type="entry name" value="MFS"/>
    <property type="match status" value="1"/>
</dbReference>
<dbReference type="InterPro" id="IPR011701">
    <property type="entry name" value="MFS"/>
</dbReference>
<evidence type="ECO:0000313" key="7">
    <source>
        <dbReference type="EMBL" id="KIP91164.1"/>
    </source>
</evidence>
<evidence type="ECO:0000256" key="5">
    <source>
        <dbReference type="SAM" id="Phobius"/>
    </source>
</evidence>
<feature type="transmembrane region" description="Helical" evidence="5">
    <location>
        <begin position="132"/>
        <end position="150"/>
    </location>
</feature>
<feature type="transmembrane region" description="Helical" evidence="5">
    <location>
        <begin position="162"/>
        <end position="183"/>
    </location>
</feature>
<feature type="transmembrane region" description="Helical" evidence="5">
    <location>
        <begin position="98"/>
        <end position="120"/>
    </location>
</feature>
<evidence type="ECO:0000256" key="1">
    <source>
        <dbReference type="ARBA" id="ARBA00022692"/>
    </source>
</evidence>
<feature type="transmembrane region" description="Helical" evidence="5">
    <location>
        <begin position="73"/>
        <end position="92"/>
    </location>
</feature>
<dbReference type="CDD" id="cd17477">
    <property type="entry name" value="MFS_YcaD_like"/>
    <property type="match status" value="1"/>
</dbReference>
<dbReference type="InterPro" id="IPR020846">
    <property type="entry name" value="MFS_dom"/>
</dbReference>
<feature type="transmembrane region" description="Helical" evidence="5">
    <location>
        <begin position="265"/>
        <end position="283"/>
    </location>
</feature>
<gene>
    <name evidence="7" type="ORF">RU08_22605</name>
</gene>
<evidence type="ECO:0000313" key="8">
    <source>
        <dbReference type="Proteomes" id="UP000032068"/>
    </source>
</evidence>
<evidence type="ECO:0000259" key="6">
    <source>
        <dbReference type="PROSITE" id="PS50850"/>
    </source>
</evidence>
<dbReference type="PANTHER" id="PTHR23521">
    <property type="entry name" value="TRANSPORTER MFS SUPERFAMILY"/>
    <property type="match status" value="1"/>
</dbReference>